<dbReference type="Gene3D" id="3.20.20.100">
    <property type="entry name" value="NADP-dependent oxidoreductase domain"/>
    <property type="match status" value="1"/>
</dbReference>
<dbReference type="STRING" id="1817893.AUJ66_03320"/>
<dbReference type="GO" id="GO:0005829">
    <property type="term" value="C:cytosol"/>
    <property type="evidence" value="ECO:0007669"/>
    <property type="project" value="UniProtKB-ARBA"/>
</dbReference>
<evidence type="ECO:0000313" key="4">
    <source>
        <dbReference type="Proteomes" id="UP000182278"/>
    </source>
</evidence>
<dbReference type="GO" id="GO:0016491">
    <property type="term" value="F:oxidoreductase activity"/>
    <property type="evidence" value="ECO:0007669"/>
    <property type="project" value="UniProtKB-KW"/>
</dbReference>
<evidence type="ECO:0000313" key="3">
    <source>
        <dbReference type="EMBL" id="OIN97433.1"/>
    </source>
</evidence>
<protein>
    <recommendedName>
        <fullName evidence="2">NADP-dependent oxidoreductase domain-containing protein</fullName>
    </recommendedName>
</protein>
<dbReference type="Pfam" id="PF00248">
    <property type="entry name" value="Aldo_ket_red"/>
    <property type="match status" value="1"/>
</dbReference>
<dbReference type="PRINTS" id="PR00069">
    <property type="entry name" value="ALDKETRDTASE"/>
</dbReference>
<reference evidence="3 4" key="1">
    <citation type="journal article" date="2016" name="Environ. Microbiol.">
        <title>Genomic resolution of a cold subsurface aquifer community provides metabolic insights for novel microbes adapted to high CO concentrations.</title>
        <authorList>
            <person name="Probst A.J."/>
            <person name="Castelle C.J."/>
            <person name="Singh A."/>
            <person name="Brown C.T."/>
            <person name="Anantharaman K."/>
            <person name="Sharon I."/>
            <person name="Hug L.A."/>
            <person name="Burstein D."/>
            <person name="Emerson J.B."/>
            <person name="Thomas B.C."/>
            <person name="Banfield J.F."/>
        </authorList>
    </citation>
    <scope>NUCLEOTIDE SEQUENCE [LARGE SCALE GENOMIC DNA]</scope>
    <source>
        <strain evidence="3">CG1_02_38_46</strain>
    </source>
</reference>
<evidence type="ECO:0000256" key="1">
    <source>
        <dbReference type="ARBA" id="ARBA00023002"/>
    </source>
</evidence>
<name>A0A1J4SDA4_9BACT</name>
<dbReference type="InterPro" id="IPR050523">
    <property type="entry name" value="AKR_Detox_Biosynth"/>
</dbReference>
<comment type="caution">
    <text evidence="3">The sequence shown here is derived from an EMBL/GenBank/DDBJ whole genome shotgun (WGS) entry which is preliminary data.</text>
</comment>
<keyword evidence="1" id="KW-0560">Oxidoreductase</keyword>
<accession>A0A1J4SDA4</accession>
<dbReference type="InterPro" id="IPR023210">
    <property type="entry name" value="NADP_OxRdtase_dom"/>
</dbReference>
<evidence type="ECO:0000259" key="2">
    <source>
        <dbReference type="Pfam" id="PF00248"/>
    </source>
</evidence>
<dbReference type="Proteomes" id="UP000182278">
    <property type="component" value="Unassembled WGS sequence"/>
</dbReference>
<feature type="domain" description="NADP-dependent oxidoreductase" evidence="2">
    <location>
        <begin position="17"/>
        <end position="310"/>
    </location>
</feature>
<dbReference type="InterPro" id="IPR020471">
    <property type="entry name" value="AKR"/>
</dbReference>
<dbReference type="EMBL" id="MNUO01000048">
    <property type="protein sequence ID" value="OIN97433.1"/>
    <property type="molecule type" value="Genomic_DNA"/>
</dbReference>
<organism evidence="3 4">
    <name type="scientific">Candidatus Desantisbacteria bacterium CG1_02_38_46</name>
    <dbReference type="NCBI Taxonomy" id="1817893"/>
    <lineage>
        <taxon>Bacteria</taxon>
        <taxon>Candidatus Desantisiibacteriota</taxon>
    </lineage>
</organism>
<dbReference type="PANTHER" id="PTHR43364">
    <property type="entry name" value="NADH-SPECIFIC METHYLGLYOXAL REDUCTASE-RELATED"/>
    <property type="match status" value="1"/>
</dbReference>
<dbReference type="SUPFAM" id="SSF51430">
    <property type="entry name" value="NAD(P)-linked oxidoreductase"/>
    <property type="match status" value="1"/>
</dbReference>
<gene>
    <name evidence="3" type="ORF">AUJ66_03320</name>
</gene>
<proteinExistence type="predicted"/>
<sequence length="334" mass="38135">MEYVKFGNTGIKVSRFCLGVMDFPSRLEKNKSIEIILKALDKGINFIDTADAYGRGLCEEILGEALTPEKRKKVILTTKFLVKMEKNNLNSGGCSRYHIIRALEESLKRLKTDYIDLYLLHHPDPNTPAEETLSTLDSLVKQGKVRYLGVSNHYAWQMAHMLGVSALHNWEPIVAIQCRYNIIDRVIENETIPFCKRFNIAMMTYGPLAGGILTGRYKRGESIPEDSRVAGVSFRKMLTNEVFDLLDEMGKISERYNIPLNRLSVVWLLSKSYVTSVILGGSKPEHYESIYPALEDHIDEEDLQKIDELSEKFCYQPFSNQPIKEGAPKAQNWF</sequence>
<dbReference type="InterPro" id="IPR036812">
    <property type="entry name" value="NAD(P)_OxRdtase_dom_sf"/>
</dbReference>
<dbReference type="FunFam" id="3.20.20.100:FF:000004">
    <property type="entry name" value="Oxidoreductase, aldo/keto reductase"/>
    <property type="match status" value="1"/>
</dbReference>
<dbReference type="PANTHER" id="PTHR43364:SF4">
    <property type="entry name" value="NAD(P)-LINKED OXIDOREDUCTASE SUPERFAMILY PROTEIN"/>
    <property type="match status" value="1"/>
</dbReference>
<dbReference type="AlphaFoldDB" id="A0A1J4SDA4"/>